<dbReference type="NCBIfam" id="TIGR00077">
    <property type="entry name" value="lspA"/>
    <property type="match status" value="1"/>
</dbReference>
<keyword evidence="8 9" id="KW-0472">Membrane</keyword>
<evidence type="ECO:0000256" key="1">
    <source>
        <dbReference type="ARBA" id="ARBA00006139"/>
    </source>
</evidence>
<comment type="subcellular location">
    <subcellularLocation>
        <location evidence="9">Cell membrane</location>
        <topology evidence="9">Multi-pass membrane protein</topology>
    </subcellularLocation>
</comment>
<dbReference type="Proteomes" id="UP000199163">
    <property type="component" value="Unassembled WGS sequence"/>
</dbReference>
<evidence type="ECO:0000256" key="10">
    <source>
        <dbReference type="RuleBase" id="RU000594"/>
    </source>
</evidence>
<gene>
    <name evidence="9" type="primary">lspA</name>
    <name evidence="12" type="ORF">SAMN05192534_101138</name>
</gene>
<sequence length="158" mass="17845">MVILWYYLLSIVVIGIDQLTKYLVAEHMEIGESIEVISGFLYLTSHRNAGAAFGILQGQMWLFFIVTVIVIIAVIYHLHKYANDSGVTGISLALILGGAIGNFIDRLMFGEVVDFFDVYIFSYNYPIFNIADSALVAGVILLIMKMIRDEWKEKRKKA</sequence>
<feature type="transmembrane region" description="Helical" evidence="9">
    <location>
        <begin position="6"/>
        <end position="24"/>
    </location>
</feature>
<evidence type="ECO:0000256" key="3">
    <source>
        <dbReference type="ARBA" id="ARBA00022670"/>
    </source>
</evidence>
<evidence type="ECO:0000313" key="13">
    <source>
        <dbReference type="Proteomes" id="UP000199163"/>
    </source>
</evidence>
<feature type="active site" evidence="9">
    <location>
        <position position="132"/>
    </location>
</feature>
<keyword evidence="13" id="KW-1185">Reference proteome</keyword>
<dbReference type="GO" id="GO:0006508">
    <property type="term" value="P:proteolysis"/>
    <property type="evidence" value="ECO:0007669"/>
    <property type="project" value="UniProtKB-KW"/>
</dbReference>
<evidence type="ECO:0000256" key="11">
    <source>
        <dbReference type="RuleBase" id="RU004181"/>
    </source>
</evidence>
<dbReference type="PANTHER" id="PTHR33695">
    <property type="entry name" value="LIPOPROTEIN SIGNAL PEPTIDASE"/>
    <property type="match status" value="1"/>
</dbReference>
<dbReference type="GO" id="GO:0004190">
    <property type="term" value="F:aspartic-type endopeptidase activity"/>
    <property type="evidence" value="ECO:0007669"/>
    <property type="project" value="UniProtKB-UniRule"/>
</dbReference>
<dbReference type="Pfam" id="PF01252">
    <property type="entry name" value="Peptidase_A8"/>
    <property type="match status" value="1"/>
</dbReference>
<dbReference type="EMBL" id="FNDK01000001">
    <property type="protein sequence ID" value="SDG95711.1"/>
    <property type="molecule type" value="Genomic_DNA"/>
</dbReference>
<dbReference type="RefSeq" id="WP_091270252.1">
    <property type="nucleotide sequence ID" value="NZ_FNDK01000001.1"/>
</dbReference>
<protein>
    <recommendedName>
        <fullName evidence="9">Lipoprotein signal peptidase</fullName>
        <ecNumber evidence="9">3.4.23.36</ecNumber>
    </recommendedName>
    <alternativeName>
        <fullName evidence="9">Prolipoprotein signal peptidase</fullName>
    </alternativeName>
    <alternativeName>
        <fullName evidence="9">Signal peptidase II</fullName>
        <shortName evidence="9">SPase II</shortName>
    </alternativeName>
</protein>
<dbReference type="STRING" id="568899.SAMN05192534_101138"/>
<proteinExistence type="inferred from homology"/>
<name>A0A1G7YGR9_9BACI</name>
<dbReference type="InterPro" id="IPR001872">
    <property type="entry name" value="Peptidase_A8"/>
</dbReference>
<evidence type="ECO:0000256" key="7">
    <source>
        <dbReference type="ARBA" id="ARBA00022989"/>
    </source>
</evidence>
<dbReference type="EC" id="3.4.23.36" evidence="9"/>
<dbReference type="PRINTS" id="PR00781">
    <property type="entry name" value="LIPOSIGPTASE"/>
</dbReference>
<dbReference type="OrthoDB" id="9810259at2"/>
<evidence type="ECO:0000256" key="4">
    <source>
        <dbReference type="ARBA" id="ARBA00022692"/>
    </source>
</evidence>
<feature type="active site" evidence="9">
    <location>
        <position position="114"/>
    </location>
</feature>
<accession>A0A1G7YGR9</accession>
<comment type="function">
    <text evidence="9 10">This protein specifically catalyzes the removal of signal peptides from prolipoproteins.</text>
</comment>
<keyword evidence="5 9" id="KW-0064">Aspartyl protease</keyword>
<comment type="catalytic activity">
    <reaction evidence="9 10">
        <text>Release of signal peptides from bacterial membrane prolipoproteins. Hydrolyzes -Xaa-Yaa-Zaa-|-(S,diacylglyceryl)Cys-, in which Xaa is hydrophobic (preferably Leu), and Yaa (Ala or Ser) and Zaa (Gly or Ala) have small, neutral side chains.</text>
        <dbReference type="EC" id="3.4.23.36"/>
    </reaction>
</comment>
<keyword evidence="7 9" id="KW-1133">Transmembrane helix</keyword>
<keyword evidence="2 9" id="KW-1003">Cell membrane</keyword>
<dbReference type="PROSITE" id="PS00855">
    <property type="entry name" value="SPASE_II"/>
    <property type="match status" value="1"/>
</dbReference>
<organism evidence="12 13">
    <name type="scientific">Alteribacillus persepolensis</name>
    <dbReference type="NCBI Taxonomy" id="568899"/>
    <lineage>
        <taxon>Bacteria</taxon>
        <taxon>Bacillati</taxon>
        <taxon>Bacillota</taxon>
        <taxon>Bacilli</taxon>
        <taxon>Bacillales</taxon>
        <taxon>Bacillaceae</taxon>
        <taxon>Alteribacillus</taxon>
    </lineage>
</organism>
<evidence type="ECO:0000256" key="8">
    <source>
        <dbReference type="ARBA" id="ARBA00023136"/>
    </source>
</evidence>
<feature type="transmembrane region" description="Helical" evidence="9">
    <location>
        <begin position="61"/>
        <end position="79"/>
    </location>
</feature>
<dbReference type="PANTHER" id="PTHR33695:SF1">
    <property type="entry name" value="LIPOPROTEIN SIGNAL PEPTIDASE"/>
    <property type="match status" value="1"/>
</dbReference>
<evidence type="ECO:0000256" key="9">
    <source>
        <dbReference type="HAMAP-Rule" id="MF_00161"/>
    </source>
</evidence>
<dbReference type="GO" id="GO:0005886">
    <property type="term" value="C:plasma membrane"/>
    <property type="evidence" value="ECO:0007669"/>
    <property type="project" value="UniProtKB-SubCell"/>
</dbReference>
<evidence type="ECO:0000313" key="12">
    <source>
        <dbReference type="EMBL" id="SDG95711.1"/>
    </source>
</evidence>
<feature type="transmembrane region" description="Helical" evidence="9">
    <location>
        <begin position="86"/>
        <end position="104"/>
    </location>
</feature>
<keyword evidence="6 9" id="KW-0378">Hydrolase</keyword>
<feature type="transmembrane region" description="Helical" evidence="9">
    <location>
        <begin position="124"/>
        <end position="147"/>
    </location>
</feature>
<keyword evidence="3 9" id="KW-0645">Protease</keyword>
<dbReference type="UniPathway" id="UPA00665"/>
<evidence type="ECO:0000256" key="6">
    <source>
        <dbReference type="ARBA" id="ARBA00022801"/>
    </source>
</evidence>
<dbReference type="AlphaFoldDB" id="A0A1G7YGR9"/>
<comment type="similarity">
    <text evidence="1 9 11">Belongs to the peptidase A8 family.</text>
</comment>
<evidence type="ECO:0000256" key="5">
    <source>
        <dbReference type="ARBA" id="ARBA00022750"/>
    </source>
</evidence>
<reference evidence="12 13" key="1">
    <citation type="submission" date="2016-10" db="EMBL/GenBank/DDBJ databases">
        <authorList>
            <person name="de Groot N.N."/>
        </authorList>
    </citation>
    <scope>NUCLEOTIDE SEQUENCE [LARGE SCALE GENOMIC DNA]</scope>
    <source>
        <strain evidence="12 13">DSM 21632</strain>
    </source>
</reference>
<evidence type="ECO:0000256" key="2">
    <source>
        <dbReference type="ARBA" id="ARBA00022475"/>
    </source>
</evidence>
<comment type="pathway">
    <text evidence="9">Protein modification; lipoprotein biosynthesis (signal peptide cleavage).</text>
</comment>
<keyword evidence="4 9" id="KW-0812">Transmembrane</keyword>
<dbReference type="HAMAP" id="MF_00161">
    <property type="entry name" value="LspA"/>
    <property type="match status" value="1"/>
</dbReference>